<dbReference type="SMART" id="SM00353">
    <property type="entry name" value="HLH"/>
    <property type="match status" value="1"/>
</dbReference>
<dbReference type="InterPro" id="IPR011598">
    <property type="entry name" value="bHLH_dom"/>
</dbReference>
<dbReference type="Pfam" id="PF14215">
    <property type="entry name" value="bHLH-MYC_N"/>
    <property type="match status" value="1"/>
</dbReference>
<feature type="coiled-coil region" evidence="7">
    <location>
        <begin position="502"/>
        <end position="529"/>
    </location>
</feature>
<evidence type="ECO:0000256" key="1">
    <source>
        <dbReference type="ARBA" id="ARBA00004123"/>
    </source>
</evidence>
<evidence type="ECO:0000256" key="2">
    <source>
        <dbReference type="ARBA" id="ARBA00005510"/>
    </source>
</evidence>
<dbReference type="GO" id="GO:0046983">
    <property type="term" value="F:protein dimerization activity"/>
    <property type="evidence" value="ECO:0007669"/>
    <property type="project" value="InterPro"/>
</dbReference>
<dbReference type="Pfam" id="PF22754">
    <property type="entry name" value="bHLH-TF_ACT-like_plant"/>
    <property type="match status" value="1"/>
</dbReference>
<keyword evidence="4" id="KW-0010">Activator</keyword>
<feature type="domain" description="BHLH" evidence="8">
    <location>
        <begin position="463"/>
        <end position="512"/>
    </location>
</feature>
<dbReference type="InterPro" id="IPR054502">
    <property type="entry name" value="bHLH-TF_ACT-like_plant"/>
</dbReference>
<dbReference type="Gene3D" id="4.10.280.10">
    <property type="entry name" value="Helix-loop-helix DNA-binding domain"/>
    <property type="match status" value="1"/>
</dbReference>
<organism evidence="9">
    <name type="scientific">Cymbidium goeringii</name>
    <dbReference type="NCBI Taxonomy" id="112607"/>
    <lineage>
        <taxon>Eukaryota</taxon>
        <taxon>Viridiplantae</taxon>
        <taxon>Streptophyta</taxon>
        <taxon>Embryophyta</taxon>
        <taxon>Tracheophyta</taxon>
        <taxon>Spermatophyta</taxon>
        <taxon>Magnoliopsida</taxon>
        <taxon>Liliopsida</taxon>
        <taxon>Asparagales</taxon>
        <taxon>Orchidaceae</taxon>
        <taxon>Epidendroideae</taxon>
        <taxon>Cymbidieae</taxon>
        <taxon>Cymbidiinae</taxon>
        <taxon>Cymbidium</taxon>
    </lineage>
</organism>
<evidence type="ECO:0000256" key="3">
    <source>
        <dbReference type="ARBA" id="ARBA00023015"/>
    </source>
</evidence>
<comment type="similarity">
    <text evidence="2">Belongs to the bHLH protein family.</text>
</comment>
<dbReference type="Pfam" id="PF00010">
    <property type="entry name" value="HLH"/>
    <property type="match status" value="1"/>
</dbReference>
<dbReference type="PANTHER" id="PTHR46266">
    <property type="entry name" value="TRANSCRIPTION FACTOR TT8"/>
    <property type="match status" value="1"/>
</dbReference>
<dbReference type="InterPro" id="IPR025610">
    <property type="entry name" value="MYC/MYB_N"/>
</dbReference>
<accession>A0A4Y6JLF3</accession>
<dbReference type="PANTHER" id="PTHR46266:SF3">
    <property type="entry name" value="TRANSCRIPTION FACTOR EGL1"/>
    <property type="match status" value="1"/>
</dbReference>
<evidence type="ECO:0000259" key="8">
    <source>
        <dbReference type="PROSITE" id="PS50888"/>
    </source>
</evidence>
<sequence length="665" mass="75438">MAVDMQSQEEVMGNHFGKQLAACVRSIQWSYAIFWSLSTSQEGLLEWNDGFYNGDIKTRKTTPATECQADQMGLQRSEQLRELYESLSIVDCNEQNRRPSASLSPEDLTDTEWYYLVCMSFTFNSGQDLPGKVYEHNEPIWLSNAQFAENRVFSRCLLAKSASIQTIVALPFMDGVLELGTSELVLEDPDFVQSIINSFWEFQDPTSSEHSTSSPPFVRKENTVCTILDHGVDDSILLENHPLITENGSHILPFDVNSYAPNKQSELIHDKVAVLHPSEKIIGISEGRSNVCDDHSRIKRQNEPWNAHRRNLMANEVNIGRHGSINSSDSVSWSFVQNILSSPRGERVKGNMLDTLQEDSDVKVGSFGVEGDGSHYACTLSTILGNLKQQVSLSGILFENRSNKSSFKVWKRGSRGLKIIRKTPQRMLKNILIDSKWMNDHLLLKPQDEHLPKNKSWKTEADDTNANHVLSERRRREKLNEKFLVLRSLVPSISKVDKTSILADTIEYLKELERRVEELESCREEADQDMKARRKYPDIAERTSDNYGNDELIHCLKPSSNKRKASEIDETNEENQCILPKNGLVDINITMIEKVVLIEMQCPWRDLLLLDIIEAMNNLNLDAQSVQSSIDDGNLSITLRSKFMSDAIPSPGTIKRALQRAVSKC</sequence>
<dbReference type="InterPro" id="IPR036638">
    <property type="entry name" value="HLH_DNA-bd_sf"/>
</dbReference>
<dbReference type="GO" id="GO:0005634">
    <property type="term" value="C:nucleus"/>
    <property type="evidence" value="ECO:0007669"/>
    <property type="project" value="UniProtKB-SubCell"/>
</dbReference>
<evidence type="ECO:0000256" key="4">
    <source>
        <dbReference type="ARBA" id="ARBA00023159"/>
    </source>
</evidence>
<dbReference type="SUPFAM" id="SSF47459">
    <property type="entry name" value="HLH, helix-loop-helix DNA-binding domain"/>
    <property type="match status" value="1"/>
</dbReference>
<evidence type="ECO:0000256" key="5">
    <source>
        <dbReference type="ARBA" id="ARBA00023163"/>
    </source>
</evidence>
<reference evidence="9" key="1">
    <citation type="journal article" date="2017" name="BMC Genomics">
        <title>Integrated mRNA and microRNA transcriptome variations in the multi-tepal mutant provide insights into the floral patterning of the orchid Cymbidium goeringii.</title>
        <authorList>
            <person name="Yang F."/>
            <person name="Zhu G."/>
            <person name="Wang Z."/>
            <person name="Liu H."/>
            <person name="Xu Q."/>
            <person name="Huang D."/>
            <person name="Zhao C."/>
        </authorList>
    </citation>
    <scope>NUCLEOTIDE SEQUENCE</scope>
</reference>
<evidence type="ECO:0000313" key="9">
    <source>
        <dbReference type="EMBL" id="QDF82407.1"/>
    </source>
</evidence>
<keyword evidence="7" id="KW-0175">Coiled coil</keyword>
<dbReference type="PROSITE" id="PS50888">
    <property type="entry name" value="BHLH"/>
    <property type="match status" value="1"/>
</dbReference>
<evidence type="ECO:0000256" key="6">
    <source>
        <dbReference type="ARBA" id="ARBA00023242"/>
    </source>
</evidence>
<reference evidence="9" key="2">
    <citation type="submission" date="2018-12" db="EMBL/GenBank/DDBJ databases">
        <authorList>
            <person name="Yang F."/>
            <person name="Zhu G."/>
            <person name="Wei Y."/>
        </authorList>
    </citation>
    <scope>NUCLEOTIDE SEQUENCE</scope>
</reference>
<evidence type="ECO:0000256" key="7">
    <source>
        <dbReference type="SAM" id="Coils"/>
    </source>
</evidence>
<keyword evidence="3" id="KW-0805">Transcription regulation</keyword>
<keyword evidence="6" id="KW-0539">Nucleus</keyword>
<dbReference type="EMBL" id="MK302339">
    <property type="protein sequence ID" value="QDF82407.1"/>
    <property type="molecule type" value="mRNA"/>
</dbReference>
<keyword evidence="5" id="KW-0804">Transcription</keyword>
<name>A0A4Y6JLF3_9ASPA</name>
<comment type="subcellular location">
    <subcellularLocation>
        <location evidence="1">Nucleus</location>
    </subcellularLocation>
</comment>
<proteinExistence type="evidence at transcript level"/>
<dbReference type="AlphaFoldDB" id="A0A4Y6JLF3"/>
<protein>
    <submittedName>
        <fullName evidence="9">Transcription factor GLABRA 3-like isoform X2</fullName>
    </submittedName>
</protein>